<dbReference type="OrthoDB" id="9811281at2"/>
<protein>
    <recommendedName>
        <fullName evidence="19">Cbb3-type cytochrome c oxidase subunit</fullName>
    </recommendedName>
</protein>
<feature type="binding site" description="axial binding residue" evidence="20">
    <location>
        <position position="226"/>
    </location>
    <ligand>
        <name>heme c</name>
        <dbReference type="ChEBI" id="CHEBI:61717"/>
        <label>2</label>
    </ligand>
    <ligandPart>
        <name>Fe</name>
        <dbReference type="ChEBI" id="CHEBI:18248"/>
    </ligandPart>
</feature>
<dbReference type="PANTHER" id="PTHR33751:SF1">
    <property type="entry name" value="CBB3-TYPE CYTOCHROME C OXIDASE SUBUNIT FIXP"/>
    <property type="match status" value="1"/>
</dbReference>
<dbReference type="InterPro" id="IPR008168">
    <property type="entry name" value="Cyt_C_IC"/>
</dbReference>
<evidence type="ECO:0000256" key="6">
    <source>
        <dbReference type="ARBA" id="ARBA00022519"/>
    </source>
</evidence>
<dbReference type="GO" id="GO:0005886">
    <property type="term" value="C:plasma membrane"/>
    <property type="evidence" value="ECO:0007669"/>
    <property type="project" value="UniProtKB-SubCell"/>
</dbReference>
<comment type="subcellular location">
    <subcellularLocation>
        <location evidence="1 19">Cell inner membrane</location>
    </subcellularLocation>
</comment>
<sequence length="302" mass="33784">MSKDKTQKTVQTTGHAWDGDLQEFNNPLPTWWLWAFYATVVFAIIYWILYPTLPIGDTYTKGAFNDITYTTEDGKTETTHWNTRALFEKEMQEAREMQAKYVERLSDASYQEIQSDPEQSGFAFSMAKVLFADNCAACHQTGGNGVIGMYPNLIDDAWLWGGSFEQIEQSIREGRQGNMPGFKGQLSSQQIGDVSAYVLSLSGHEMPEDEISRGEEVFAANCAVCHGNDAQGKTAMGSANLTDSIWTIVDVPAADSMEEKKSAVMELVREGKSREMPAWKERLSDTEIKILTYYVHEMGGGK</sequence>
<comment type="pathway">
    <text evidence="2 19">Energy metabolism; oxidative phosphorylation.</text>
</comment>
<evidence type="ECO:0000256" key="20">
    <source>
        <dbReference type="PIRSR" id="PIRSR000006-1"/>
    </source>
</evidence>
<evidence type="ECO:0000256" key="18">
    <source>
        <dbReference type="ARBA" id="ARBA00023136"/>
    </source>
</evidence>
<dbReference type="PANTHER" id="PTHR33751">
    <property type="entry name" value="CBB3-TYPE CYTOCHROME C OXIDASE SUBUNIT FIXP"/>
    <property type="match status" value="1"/>
</dbReference>
<dbReference type="Gene3D" id="1.10.760.10">
    <property type="entry name" value="Cytochrome c-like domain"/>
    <property type="match status" value="2"/>
</dbReference>
<dbReference type="InterPro" id="IPR038414">
    <property type="entry name" value="CcoP_N_sf"/>
</dbReference>
<evidence type="ECO:0000256" key="9">
    <source>
        <dbReference type="ARBA" id="ARBA00022692"/>
    </source>
</evidence>
<evidence type="ECO:0000256" key="11">
    <source>
        <dbReference type="ARBA" id="ARBA00022737"/>
    </source>
</evidence>
<evidence type="ECO:0000313" key="25">
    <source>
        <dbReference type="Proteomes" id="UP000294914"/>
    </source>
</evidence>
<dbReference type="Proteomes" id="UP000294914">
    <property type="component" value="Unassembled WGS sequence"/>
</dbReference>
<dbReference type="InterPro" id="IPR004678">
    <property type="entry name" value="Cyt_c_oxidase_cbb3_su3"/>
</dbReference>
<keyword evidence="5 19" id="KW-1003">Cell membrane</keyword>
<dbReference type="UniPathway" id="UPA00705"/>
<keyword evidence="14 22" id="KW-1133">Transmembrane helix</keyword>
<evidence type="ECO:0000256" key="5">
    <source>
        <dbReference type="ARBA" id="ARBA00022475"/>
    </source>
</evidence>
<keyword evidence="11" id="KW-0677">Repeat</keyword>
<keyword evidence="6 19" id="KW-0997">Cell inner membrane</keyword>
<evidence type="ECO:0000256" key="21">
    <source>
        <dbReference type="PIRSR" id="PIRSR000006-2"/>
    </source>
</evidence>
<evidence type="ECO:0000256" key="22">
    <source>
        <dbReference type="SAM" id="Phobius"/>
    </source>
</evidence>
<dbReference type="PROSITE" id="PS51007">
    <property type="entry name" value="CYTC"/>
    <property type="match status" value="2"/>
</dbReference>
<dbReference type="InterPro" id="IPR032858">
    <property type="entry name" value="CcoP_N"/>
</dbReference>
<dbReference type="EMBL" id="SOQX01000001">
    <property type="protein sequence ID" value="TDY04098.1"/>
    <property type="molecule type" value="Genomic_DNA"/>
</dbReference>
<keyword evidence="16 19" id="KW-0408">Iron</keyword>
<dbReference type="SUPFAM" id="SSF46626">
    <property type="entry name" value="Cytochrome c"/>
    <property type="match status" value="2"/>
</dbReference>
<keyword evidence="10 19" id="KW-0479">Metal-binding</keyword>
<comment type="subunit">
    <text evidence="19">Component of the cbb3-type cytochrome c oxidase.</text>
</comment>
<evidence type="ECO:0000256" key="13">
    <source>
        <dbReference type="ARBA" id="ARBA00022982"/>
    </source>
</evidence>
<dbReference type="GO" id="GO:0009055">
    <property type="term" value="F:electron transfer activity"/>
    <property type="evidence" value="ECO:0007669"/>
    <property type="project" value="InterPro"/>
</dbReference>
<keyword evidence="18 19" id="KW-0472">Membrane</keyword>
<keyword evidence="25" id="KW-1185">Reference proteome</keyword>
<dbReference type="InterPro" id="IPR036909">
    <property type="entry name" value="Cyt_c-like_dom_sf"/>
</dbReference>
<evidence type="ECO:0000256" key="17">
    <source>
        <dbReference type="ARBA" id="ARBA00023065"/>
    </source>
</evidence>
<keyword evidence="9 22" id="KW-0812">Transmembrane</keyword>
<evidence type="ECO:0000256" key="19">
    <source>
        <dbReference type="PIRNR" id="PIRNR000006"/>
    </source>
</evidence>
<gene>
    <name evidence="24" type="ORF">EDC23_0470</name>
</gene>
<keyword evidence="15 19" id="KW-0560">Oxidoreductase</keyword>
<evidence type="ECO:0000259" key="23">
    <source>
        <dbReference type="PROSITE" id="PS51007"/>
    </source>
</evidence>
<dbReference type="Pfam" id="PF14715">
    <property type="entry name" value="FixP_N"/>
    <property type="match status" value="1"/>
</dbReference>
<dbReference type="Pfam" id="PF13442">
    <property type="entry name" value="Cytochrome_CBB3"/>
    <property type="match status" value="2"/>
</dbReference>
<feature type="transmembrane region" description="Helical" evidence="22">
    <location>
        <begin position="31"/>
        <end position="49"/>
    </location>
</feature>
<dbReference type="GO" id="GO:0016491">
    <property type="term" value="F:oxidoreductase activity"/>
    <property type="evidence" value="ECO:0007669"/>
    <property type="project" value="UniProtKB-KW"/>
</dbReference>
<keyword evidence="4 19" id="KW-0813">Transport</keyword>
<accession>A0A4R8ITX7</accession>
<keyword evidence="8 19" id="KW-0679">Respiratory chain</keyword>
<organism evidence="24 25">
    <name type="scientific">Thiohalophilus thiocyanatoxydans</name>
    <dbReference type="NCBI Taxonomy" id="381308"/>
    <lineage>
        <taxon>Bacteria</taxon>
        <taxon>Pseudomonadati</taxon>
        <taxon>Pseudomonadota</taxon>
        <taxon>Gammaproteobacteria</taxon>
        <taxon>Thiohalomonadales</taxon>
        <taxon>Thiohalophilaceae</taxon>
        <taxon>Thiohalophilus</taxon>
    </lineage>
</organism>
<evidence type="ECO:0000256" key="1">
    <source>
        <dbReference type="ARBA" id="ARBA00004533"/>
    </source>
</evidence>
<dbReference type="GO" id="GO:0006119">
    <property type="term" value="P:oxidative phosphorylation"/>
    <property type="evidence" value="ECO:0007669"/>
    <property type="project" value="UniProtKB-UniPathway"/>
</dbReference>
<feature type="binding site" description="covalent" evidence="21">
    <location>
        <position position="138"/>
    </location>
    <ligand>
        <name>heme c</name>
        <dbReference type="ChEBI" id="CHEBI:61717"/>
        <label>1</label>
    </ligand>
</feature>
<evidence type="ECO:0000256" key="4">
    <source>
        <dbReference type="ARBA" id="ARBA00022448"/>
    </source>
</evidence>
<feature type="domain" description="Cytochrome c" evidence="23">
    <location>
        <begin position="209"/>
        <end position="299"/>
    </location>
</feature>
<dbReference type="Gene3D" id="6.10.280.130">
    <property type="match status" value="1"/>
</dbReference>
<feature type="binding site" description="axial binding residue" evidence="20">
    <location>
        <position position="179"/>
    </location>
    <ligand>
        <name>heme c</name>
        <dbReference type="ChEBI" id="CHEBI:61717"/>
        <label>2</label>
    </ligand>
    <ligandPart>
        <name>Fe</name>
        <dbReference type="ChEBI" id="CHEBI:18248"/>
    </ligandPart>
</feature>
<keyword evidence="13 19" id="KW-0249">Electron transport</keyword>
<comment type="similarity">
    <text evidence="3 19">Belongs to the CcoP / FixP family.</text>
</comment>
<feature type="binding site" description="covalent" evidence="21">
    <location>
        <position position="135"/>
    </location>
    <ligand>
        <name>heme c</name>
        <dbReference type="ChEBI" id="CHEBI:61717"/>
        <label>1</label>
    </ligand>
</feature>
<proteinExistence type="inferred from homology"/>
<feature type="binding site" description="covalent" evidence="21">
    <location>
        <position position="225"/>
    </location>
    <ligand>
        <name>heme c</name>
        <dbReference type="ChEBI" id="CHEBI:61717"/>
        <label>2</label>
    </ligand>
</feature>
<feature type="binding site" description="axial binding residue" evidence="20">
    <location>
        <position position="276"/>
    </location>
    <ligand>
        <name>heme c</name>
        <dbReference type="ChEBI" id="CHEBI:61717"/>
        <label>1</label>
    </ligand>
    <ligandPart>
        <name>Fe</name>
        <dbReference type="ChEBI" id="CHEBI:18248"/>
    </ligandPart>
</feature>
<name>A0A4R8ITX7_9GAMM</name>
<evidence type="ECO:0000313" key="24">
    <source>
        <dbReference type="EMBL" id="TDY04098.1"/>
    </source>
</evidence>
<evidence type="ECO:0000256" key="12">
    <source>
        <dbReference type="ARBA" id="ARBA00022781"/>
    </source>
</evidence>
<comment type="caution">
    <text evidence="24">The sequence shown here is derived from an EMBL/GenBank/DDBJ whole genome shotgun (WGS) entry which is preliminary data.</text>
</comment>
<dbReference type="InterPro" id="IPR009056">
    <property type="entry name" value="Cyt_c-like_dom"/>
</dbReference>
<feature type="binding site" description="covalent" evidence="21">
    <location>
        <position position="222"/>
    </location>
    <ligand>
        <name>heme c</name>
        <dbReference type="ChEBI" id="CHEBI:61717"/>
        <label>2</label>
    </ligand>
</feature>
<evidence type="ECO:0000256" key="14">
    <source>
        <dbReference type="ARBA" id="ARBA00022989"/>
    </source>
</evidence>
<evidence type="ECO:0000256" key="3">
    <source>
        <dbReference type="ARBA" id="ARBA00006113"/>
    </source>
</evidence>
<dbReference type="GO" id="GO:0020037">
    <property type="term" value="F:heme binding"/>
    <property type="evidence" value="ECO:0007669"/>
    <property type="project" value="InterPro"/>
</dbReference>
<dbReference type="GO" id="GO:0005506">
    <property type="term" value="F:iron ion binding"/>
    <property type="evidence" value="ECO:0007669"/>
    <property type="project" value="InterPro"/>
</dbReference>
<evidence type="ECO:0000256" key="8">
    <source>
        <dbReference type="ARBA" id="ARBA00022660"/>
    </source>
</evidence>
<evidence type="ECO:0000256" key="10">
    <source>
        <dbReference type="ARBA" id="ARBA00022723"/>
    </source>
</evidence>
<feature type="domain" description="Cytochrome c" evidence="23">
    <location>
        <begin position="115"/>
        <end position="202"/>
    </location>
</feature>
<keyword evidence="12 19" id="KW-0375">Hydrogen ion transport</keyword>
<evidence type="ECO:0000256" key="15">
    <source>
        <dbReference type="ARBA" id="ARBA00023002"/>
    </source>
</evidence>
<reference evidence="24 25" key="1">
    <citation type="submission" date="2019-03" db="EMBL/GenBank/DDBJ databases">
        <title>Genomic Encyclopedia of Type Strains, Phase IV (KMG-IV): sequencing the most valuable type-strain genomes for metagenomic binning, comparative biology and taxonomic classification.</title>
        <authorList>
            <person name="Goeker M."/>
        </authorList>
    </citation>
    <scope>NUCLEOTIDE SEQUENCE [LARGE SCALE GENOMIC DNA]</scope>
    <source>
        <strain evidence="24 25">DSM 16326</strain>
    </source>
</reference>
<evidence type="ECO:0000256" key="2">
    <source>
        <dbReference type="ARBA" id="ARBA00004673"/>
    </source>
</evidence>
<dbReference type="AlphaFoldDB" id="A0A4R8ITX7"/>
<dbReference type="InterPro" id="IPR050597">
    <property type="entry name" value="Cytochrome_c_Oxidase_Subunit"/>
</dbReference>
<comment type="function">
    <text evidence="19">C-type cytochrome. Part of the cbb3-type cytochrome c oxidase complex.</text>
</comment>
<comment type="cofactor">
    <cofactor evidence="19 21">
        <name>heme c</name>
        <dbReference type="ChEBI" id="CHEBI:61717"/>
    </cofactor>
    <text evidence="19 21">Binds 2 heme C groups per subunit.</text>
</comment>
<feature type="binding site" description="axial binding residue" evidence="20">
    <location>
        <position position="139"/>
    </location>
    <ligand>
        <name>heme c</name>
        <dbReference type="ChEBI" id="CHEBI:61717"/>
        <label>1</label>
    </ligand>
    <ligandPart>
        <name>Fe</name>
        <dbReference type="ChEBI" id="CHEBI:18248"/>
    </ligandPart>
</feature>
<dbReference type="PRINTS" id="PR00605">
    <property type="entry name" value="CYTCHROMECIC"/>
</dbReference>
<keyword evidence="7 19" id="KW-0349">Heme</keyword>
<dbReference type="PIRSF" id="PIRSF000006">
    <property type="entry name" value="Cbb3-Cox_fixP"/>
    <property type="match status" value="1"/>
</dbReference>
<dbReference type="GO" id="GO:1902600">
    <property type="term" value="P:proton transmembrane transport"/>
    <property type="evidence" value="ECO:0007669"/>
    <property type="project" value="UniProtKB-KW"/>
</dbReference>
<evidence type="ECO:0000256" key="7">
    <source>
        <dbReference type="ARBA" id="ARBA00022617"/>
    </source>
</evidence>
<dbReference type="RefSeq" id="WP_134080709.1">
    <property type="nucleotide sequence ID" value="NZ_SOQX01000001.1"/>
</dbReference>
<keyword evidence="17 19" id="KW-0406">Ion transport</keyword>
<evidence type="ECO:0000256" key="16">
    <source>
        <dbReference type="ARBA" id="ARBA00023004"/>
    </source>
</evidence>
<dbReference type="NCBIfam" id="TIGR00782">
    <property type="entry name" value="ccoP"/>
    <property type="match status" value="1"/>
</dbReference>